<sequence>MSASNDCTRTSTGLTDPTSAPNIARTDTGNPSTRAATSPPADTTDDTTTGVTTSCTLYGAAPGTTYDDTPGSIRPGCPTEPSTGTGTGTGAAVTPTNGTPDNTTDKTTTTATNRARTPRPITRPPTSSTTRTPSLPRTTPTVKHPTHNNHKR</sequence>
<name>A0A6J6A9Z2_9ZZZZ</name>
<evidence type="ECO:0000313" key="2">
    <source>
        <dbReference type="EMBL" id="CAB4363458.1"/>
    </source>
</evidence>
<dbReference type="AlphaFoldDB" id="A0A6J6A9Z2"/>
<reference evidence="2" key="1">
    <citation type="submission" date="2020-05" db="EMBL/GenBank/DDBJ databases">
        <authorList>
            <person name="Chiriac C."/>
            <person name="Salcher M."/>
            <person name="Ghai R."/>
            <person name="Kavagutti S V."/>
        </authorList>
    </citation>
    <scope>NUCLEOTIDE SEQUENCE</scope>
</reference>
<feature type="region of interest" description="Disordered" evidence="1">
    <location>
        <begin position="1"/>
        <end position="152"/>
    </location>
</feature>
<feature type="compositionally biased region" description="Low complexity" evidence="1">
    <location>
        <begin position="31"/>
        <end position="56"/>
    </location>
</feature>
<evidence type="ECO:0000256" key="1">
    <source>
        <dbReference type="SAM" id="MobiDB-lite"/>
    </source>
</evidence>
<organism evidence="2">
    <name type="scientific">freshwater metagenome</name>
    <dbReference type="NCBI Taxonomy" id="449393"/>
    <lineage>
        <taxon>unclassified sequences</taxon>
        <taxon>metagenomes</taxon>
        <taxon>ecological metagenomes</taxon>
    </lineage>
</organism>
<gene>
    <name evidence="3" type="ORF">UFOPK2656_01618</name>
    <name evidence="2" type="ORF">UFOPK4189_01239</name>
</gene>
<feature type="compositionally biased region" description="Low complexity" evidence="1">
    <location>
        <begin position="75"/>
        <end position="141"/>
    </location>
</feature>
<dbReference type="EMBL" id="CAEZYF010000008">
    <property type="protein sequence ID" value="CAB4723885.1"/>
    <property type="molecule type" value="Genomic_DNA"/>
</dbReference>
<proteinExistence type="predicted"/>
<feature type="compositionally biased region" description="Polar residues" evidence="1">
    <location>
        <begin position="1"/>
        <end position="30"/>
    </location>
</feature>
<protein>
    <submittedName>
        <fullName evidence="2">Unannotated protein</fullName>
    </submittedName>
</protein>
<accession>A0A6J6A9Z2</accession>
<evidence type="ECO:0000313" key="3">
    <source>
        <dbReference type="EMBL" id="CAB4723885.1"/>
    </source>
</evidence>
<dbReference type="EMBL" id="CAESGF010000005">
    <property type="protein sequence ID" value="CAB4363458.1"/>
    <property type="molecule type" value="Genomic_DNA"/>
</dbReference>